<comment type="caution">
    <text evidence="1">The sequence shown here is derived from an EMBL/GenBank/DDBJ whole genome shotgun (WGS) entry which is preliminary data.</text>
</comment>
<gene>
    <name evidence="1" type="ORF">L6164_003571</name>
</gene>
<accession>A0ACB9Q751</accession>
<evidence type="ECO:0000313" key="1">
    <source>
        <dbReference type="EMBL" id="KAI4354725.1"/>
    </source>
</evidence>
<keyword evidence="2" id="KW-1185">Reference proteome</keyword>
<sequence length="105" mass="11953">MGLFLLQLLHFQNSGSMDYVGALLSIFSQEVSGSIASTGIGIVETIWRLQLMKHFDLSSEDLKDVNENYAHVLGMNKMANLLDVMRALNWPEWFFNKFKDGNQKP</sequence>
<reference evidence="1 2" key="1">
    <citation type="journal article" date="2022" name="DNA Res.">
        <title>Chromosomal-level genome assembly of the orchid tree Bauhinia variegata (Leguminosae; Cercidoideae) supports the allotetraploid origin hypothesis of Bauhinia.</title>
        <authorList>
            <person name="Zhong Y."/>
            <person name="Chen Y."/>
            <person name="Zheng D."/>
            <person name="Pang J."/>
            <person name="Liu Y."/>
            <person name="Luo S."/>
            <person name="Meng S."/>
            <person name="Qian L."/>
            <person name="Wei D."/>
            <person name="Dai S."/>
            <person name="Zhou R."/>
        </authorList>
    </citation>
    <scope>NUCLEOTIDE SEQUENCE [LARGE SCALE GENOMIC DNA]</scope>
    <source>
        <strain evidence="1">BV-YZ2020</strain>
    </source>
</reference>
<proteinExistence type="predicted"/>
<name>A0ACB9Q751_BAUVA</name>
<evidence type="ECO:0000313" key="2">
    <source>
        <dbReference type="Proteomes" id="UP000828941"/>
    </source>
</evidence>
<organism evidence="1 2">
    <name type="scientific">Bauhinia variegata</name>
    <name type="common">Purple orchid tree</name>
    <name type="synonym">Phanera variegata</name>
    <dbReference type="NCBI Taxonomy" id="167791"/>
    <lineage>
        <taxon>Eukaryota</taxon>
        <taxon>Viridiplantae</taxon>
        <taxon>Streptophyta</taxon>
        <taxon>Embryophyta</taxon>
        <taxon>Tracheophyta</taxon>
        <taxon>Spermatophyta</taxon>
        <taxon>Magnoliopsida</taxon>
        <taxon>eudicotyledons</taxon>
        <taxon>Gunneridae</taxon>
        <taxon>Pentapetalae</taxon>
        <taxon>rosids</taxon>
        <taxon>fabids</taxon>
        <taxon>Fabales</taxon>
        <taxon>Fabaceae</taxon>
        <taxon>Cercidoideae</taxon>
        <taxon>Cercideae</taxon>
        <taxon>Bauhiniinae</taxon>
        <taxon>Bauhinia</taxon>
    </lineage>
</organism>
<dbReference type="EMBL" id="CM039427">
    <property type="protein sequence ID" value="KAI4354725.1"/>
    <property type="molecule type" value="Genomic_DNA"/>
</dbReference>
<protein>
    <submittedName>
        <fullName evidence="1">Uncharacterized protein</fullName>
    </submittedName>
</protein>
<dbReference type="Proteomes" id="UP000828941">
    <property type="component" value="Chromosome 2"/>
</dbReference>